<comment type="cofactor">
    <cofactor evidence="8">
        <name>Mg(2+)</name>
        <dbReference type="ChEBI" id="CHEBI:18420"/>
    </cofactor>
</comment>
<feature type="domain" description="4'-phosphopantetheinyl transferase" evidence="9">
    <location>
        <begin position="11"/>
        <end position="110"/>
    </location>
</feature>
<keyword evidence="3 8" id="KW-0479">Metal-binding</keyword>
<dbReference type="GO" id="GO:0005737">
    <property type="term" value="C:cytoplasm"/>
    <property type="evidence" value="ECO:0007669"/>
    <property type="project" value="UniProtKB-SubCell"/>
</dbReference>
<evidence type="ECO:0000313" key="11">
    <source>
        <dbReference type="Proteomes" id="UP000005316"/>
    </source>
</evidence>
<dbReference type="NCBIfam" id="TIGR00516">
    <property type="entry name" value="acpS"/>
    <property type="match status" value="1"/>
</dbReference>
<keyword evidence="7 8" id="KW-0275">Fatty acid biosynthesis</keyword>
<dbReference type="InterPro" id="IPR037143">
    <property type="entry name" value="4-PPantetheinyl_Trfase_dom_sf"/>
</dbReference>
<evidence type="ECO:0000256" key="3">
    <source>
        <dbReference type="ARBA" id="ARBA00022723"/>
    </source>
</evidence>
<comment type="similarity">
    <text evidence="8">Belongs to the P-Pant transferase superfamily. AcpS family.</text>
</comment>
<comment type="subcellular location">
    <subcellularLocation>
        <location evidence="8">Cytoplasm</location>
    </subcellularLocation>
</comment>
<evidence type="ECO:0000256" key="6">
    <source>
        <dbReference type="ARBA" id="ARBA00023098"/>
    </source>
</evidence>
<comment type="function">
    <text evidence="8">Transfers the 4'-phosphopantetheine moiety from coenzyme A to a Ser of acyl-carrier-protein.</text>
</comment>
<evidence type="ECO:0000256" key="7">
    <source>
        <dbReference type="ARBA" id="ARBA00023160"/>
    </source>
</evidence>
<dbReference type="HOGENOM" id="CLU_089696_1_2_9"/>
<dbReference type="Pfam" id="PF01648">
    <property type="entry name" value="ACPS"/>
    <property type="match status" value="1"/>
</dbReference>
<evidence type="ECO:0000256" key="1">
    <source>
        <dbReference type="ARBA" id="ARBA00022516"/>
    </source>
</evidence>
<accession>F9DTR4</accession>
<gene>
    <name evidence="8 10" type="primary">acpS</name>
    <name evidence="10" type="ORF">HMPREF9372_2195</name>
</gene>
<dbReference type="InterPro" id="IPR004568">
    <property type="entry name" value="Ppantetheine-prot_Trfase_dom"/>
</dbReference>
<comment type="caution">
    <text evidence="10">The sequence shown here is derived from an EMBL/GenBank/DDBJ whole genome shotgun (WGS) entry which is preliminary data.</text>
</comment>
<dbReference type="GO" id="GO:0008897">
    <property type="term" value="F:holo-[acyl-carrier-protein] synthase activity"/>
    <property type="evidence" value="ECO:0007669"/>
    <property type="project" value="UniProtKB-UniRule"/>
</dbReference>
<name>F9DTR4_9BACL</name>
<keyword evidence="6 8" id="KW-0443">Lipid metabolism</keyword>
<keyword evidence="5 8" id="KW-0460">Magnesium</keyword>
<reference evidence="10 11" key="1">
    <citation type="submission" date="2011-04" db="EMBL/GenBank/DDBJ databases">
        <authorList>
            <person name="Muzny D."/>
            <person name="Qin X."/>
            <person name="Deng J."/>
            <person name="Jiang H."/>
            <person name="Liu Y."/>
            <person name="Qu J."/>
            <person name="Song X.-Z."/>
            <person name="Zhang L."/>
            <person name="Thornton R."/>
            <person name="Coyle M."/>
            <person name="Francisco L."/>
            <person name="Jackson L."/>
            <person name="Javaid M."/>
            <person name="Korchina V."/>
            <person name="Kovar C."/>
            <person name="Mata R."/>
            <person name="Mathew T."/>
            <person name="Ngo R."/>
            <person name="Nguyen L."/>
            <person name="Nguyen N."/>
            <person name="Okwuonu G."/>
            <person name="Ongeri F."/>
            <person name="Pham C."/>
            <person name="Simmons D."/>
            <person name="Wilczek-Boney K."/>
            <person name="Hale W."/>
            <person name="Jakkamsetti A."/>
            <person name="Pham P."/>
            <person name="Ruth R."/>
            <person name="San Lucas F."/>
            <person name="Warren J."/>
            <person name="Zhang J."/>
            <person name="Zhao Z."/>
            <person name="Zhou C."/>
            <person name="Zhu D."/>
            <person name="Lee S."/>
            <person name="Bess C."/>
            <person name="Blankenburg K."/>
            <person name="Forbes L."/>
            <person name="Fu Q."/>
            <person name="Gubbala S."/>
            <person name="Hirani K."/>
            <person name="Jayaseelan J.C."/>
            <person name="Lara F."/>
            <person name="Munidasa M."/>
            <person name="Palculict T."/>
            <person name="Patil S."/>
            <person name="Pu L.-L."/>
            <person name="Saada N."/>
            <person name="Tang L."/>
            <person name="Weissenberger G."/>
            <person name="Zhu Y."/>
            <person name="Hemphill L."/>
            <person name="Shang Y."/>
            <person name="Youmans B."/>
            <person name="Ayvaz T."/>
            <person name="Ross M."/>
            <person name="Santibanez J."/>
            <person name="Aqrawi P."/>
            <person name="Gross S."/>
            <person name="Joshi V."/>
            <person name="Fowler G."/>
            <person name="Nazareth L."/>
            <person name="Reid J."/>
            <person name="Worley K."/>
            <person name="Petrosino J."/>
            <person name="Highlander S."/>
            <person name="Gibbs R."/>
        </authorList>
    </citation>
    <scope>NUCLEOTIDE SEQUENCE [LARGE SCALE GENOMIC DNA]</scope>
    <source>
        <strain evidence="10 11">2681</strain>
    </source>
</reference>
<comment type="catalytic activity">
    <reaction evidence="8">
        <text>apo-[ACP] + CoA = holo-[ACP] + adenosine 3',5'-bisphosphate + H(+)</text>
        <dbReference type="Rhea" id="RHEA:12068"/>
        <dbReference type="Rhea" id="RHEA-COMP:9685"/>
        <dbReference type="Rhea" id="RHEA-COMP:9690"/>
        <dbReference type="ChEBI" id="CHEBI:15378"/>
        <dbReference type="ChEBI" id="CHEBI:29999"/>
        <dbReference type="ChEBI" id="CHEBI:57287"/>
        <dbReference type="ChEBI" id="CHEBI:58343"/>
        <dbReference type="ChEBI" id="CHEBI:64479"/>
        <dbReference type="EC" id="2.7.8.7"/>
    </reaction>
</comment>
<keyword evidence="2 8" id="KW-0808">Transferase</keyword>
<dbReference type="GO" id="GO:0006633">
    <property type="term" value="P:fatty acid biosynthetic process"/>
    <property type="evidence" value="ECO:0007669"/>
    <property type="project" value="UniProtKB-UniRule"/>
</dbReference>
<feature type="binding site" evidence="8">
    <location>
        <position position="15"/>
    </location>
    <ligand>
        <name>Mg(2+)</name>
        <dbReference type="ChEBI" id="CHEBI:18420"/>
    </ligand>
</feature>
<evidence type="ECO:0000256" key="2">
    <source>
        <dbReference type="ARBA" id="ARBA00022679"/>
    </source>
</evidence>
<dbReference type="SUPFAM" id="SSF56214">
    <property type="entry name" value="4'-phosphopantetheinyl transferase"/>
    <property type="match status" value="1"/>
</dbReference>
<sequence length="125" mass="13979">MGKEMSVLIQGIGLDIVELERVARLDKRNSKFRERILSSSELQIYEKMSGHRKTEYLAGRFAAKEAFSKARGTGIGQDCGFLDIEVIAETSGRPALYFRRQPVKGFISITHTQTVAAAQVILMED</sequence>
<dbReference type="EMBL" id="AFPZ01000070">
    <property type="protein sequence ID" value="EGQ25098.1"/>
    <property type="molecule type" value="Genomic_DNA"/>
</dbReference>
<keyword evidence="4 8" id="KW-0276">Fatty acid metabolism</keyword>
<feature type="binding site" evidence="8">
    <location>
        <position position="65"/>
    </location>
    <ligand>
        <name>Mg(2+)</name>
        <dbReference type="ChEBI" id="CHEBI:18420"/>
    </ligand>
</feature>
<dbReference type="InterPro" id="IPR008278">
    <property type="entry name" value="4-PPantetheinyl_Trfase_dom"/>
</dbReference>
<dbReference type="Gene3D" id="3.90.470.20">
    <property type="entry name" value="4'-phosphopantetheinyl transferase domain"/>
    <property type="match status" value="1"/>
</dbReference>
<protein>
    <recommendedName>
        <fullName evidence="8">Holo-[acyl-carrier-protein] synthase</fullName>
        <shortName evidence="8">Holo-ACP synthase</shortName>
        <ecNumber evidence="8">2.7.8.7</ecNumber>
    </recommendedName>
    <alternativeName>
        <fullName evidence="8">4'-phosphopantetheinyl transferase AcpS</fullName>
    </alternativeName>
</protein>
<dbReference type="AlphaFoldDB" id="F9DTR4"/>
<organism evidence="10 11">
    <name type="scientific">Sporosarcina newyorkensis 2681</name>
    <dbReference type="NCBI Taxonomy" id="1027292"/>
    <lineage>
        <taxon>Bacteria</taxon>
        <taxon>Bacillati</taxon>
        <taxon>Bacillota</taxon>
        <taxon>Bacilli</taxon>
        <taxon>Bacillales</taxon>
        <taxon>Caryophanaceae</taxon>
        <taxon>Sporosarcina</taxon>
    </lineage>
</organism>
<keyword evidence="8" id="KW-0963">Cytoplasm</keyword>
<dbReference type="STRING" id="759851.SAMN04244570_3119"/>
<dbReference type="EC" id="2.7.8.7" evidence="8"/>
<evidence type="ECO:0000259" key="9">
    <source>
        <dbReference type="Pfam" id="PF01648"/>
    </source>
</evidence>
<dbReference type="eggNOG" id="COG0736">
    <property type="taxonomic scope" value="Bacteria"/>
</dbReference>
<keyword evidence="1 8" id="KW-0444">Lipid biosynthesis</keyword>
<dbReference type="HAMAP" id="MF_00101">
    <property type="entry name" value="AcpS"/>
    <property type="match status" value="1"/>
</dbReference>
<dbReference type="Proteomes" id="UP000005316">
    <property type="component" value="Unassembled WGS sequence"/>
</dbReference>
<evidence type="ECO:0000256" key="5">
    <source>
        <dbReference type="ARBA" id="ARBA00022842"/>
    </source>
</evidence>
<dbReference type="NCBIfam" id="TIGR00556">
    <property type="entry name" value="pantethn_trn"/>
    <property type="match status" value="1"/>
</dbReference>
<dbReference type="InterPro" id="IPR002582">
    <property type="entry name" value="ACPS"/>
</dbReference>
<proteinExistence type="inferred from homology"/>
<evidence type="ECO:0000256" key="4">
    <source>
        <dbReference type="ARBA" id="ARBA00022832"/>
    </source>
</evidence>
<dbReference type="GO" id="GO:0000287">
    <property type="term" value="F:magnesium ion binding"/>
    <property type="evidence" value="ECO:0007669"/>
    <property type="project" value="UniProtKB-UniRule"/>
</dbReference>
<evidence type="ECO:0000313" key="10">
    <source>
        <dbReference type="EMBL" id="EGQ25098.1"/>
    </source>
</evidence>
<evidence type="ECO:0000256" key="8">
    <source>
        <dbReference type="HAMAP-Rule" id="MF_00101"/>
    </source>
</evidence>